<keyword evidence="2" id="KW-0175">Coiled coil</keyword>
<dbReference type="SUPFAM" id="SSF50249">
    <property type="entry name" value="Nucleic acid-binding proteins"/>
    <property type="match status" value="5"/>
</dbReference>
<dbReference type="PANTHER" id="PTHR13356:SF0">
    <property type="entry name" value="SOSS COMPLEX SUBUNIT B HOMOLOG"/>
    <property type="match status" value="1"/>
</dbReference>
<evidence type="ECO:0000256" key="2">
    <source>
        <dbReference type="SAM" id="Coils"/>
    </source>
</evidence>
<dbReference type="GO" id="GO:0010212">
    <property type="term" value="P:response to ionizing radiation"/>
    <property type="evidence" value="ECO:0007669"/>
    <property type="project" value="TreeGrafter"/>
</dbReference>
<dbReference type="KEGG" id="mvu:Metvu_1203"/>
<feature type="domain" description="OB" evidence="3">
    <location>
        <begin position="189"/>
        <end position="268"/>
    </location>
</feature>
<dbReference type="InterPro" id="IPR012340">
    <property type="entry name" value="NA-bd_OB-fold"/>
</dbReference>
<keyword evidence="1" id="KW-0238">DNA-binding</keyword>
<dbReference type="EMBL" id="CP001787">
    <property type="protein sequence ID" value="ACX73061.1"/>
    <property type="molecule type" value="Genomic_DNA"/>
</dbReference>
<evidence type="ECO:0000313" key="4">
    <source>
        <dbReference type="EMBL" id="ACX73061.1"/>
    </source>
</evidence>
<dbReference type="GO" id="GO:0003677">
    <property type="term" value="F:DNA binding"/>
    <property type="evidence" value="ECO:0007669"/>
    <property type="project" value="UniProtKB-KW"/>
</dbReference>
<sequence>MIMTKTYEQFKDLKRKIAEELNISEDELDKLIEKKIEESGGIILKDAALMMIANEKGLLKKEDKSEKFQIKDIKEGQIGVEIVGVVVETSDLKTFTRKDGSVGKYKRIRVADASGAIRITLWDDLAETEVEKGDVIKVERARARKWKNNIELSSTSETKIKKLENHEEELPEIKDKYKIEELIPGTNAVIEGEVISVFPIKEFKKSDGSFGKLKSITVKDDSGTVRITLWDDLAETEVEKGDIVRVEGYVKEGYYGGVECSANNIEILEKGERKDVDEVDIEKLSEYNDGDMVDVKGRVIAISNKKRVNLGGREAEVQDIILQNGTGKVRVSFWGDKTSLLDNIREGDAVKIKNCRIKTYYDREGNKKVDLVATFGTEVIKDKNIEVPEYKLDYCKIGDIYKRNVDWDDINLIARVLEDYGINELEIDGKIRKVRNLMLDDGSGTIRLTLWDDLAEMDIKEGDILEINHAYVKEKGDYIDLVLGKYAKITINPQGVEIKTKRKFIADIEDNETVEVRGAIVKILSEGVFLYLCPHCRRKIEEGENICPNCGEIVPDEIIRLNFVVDDGTGTLICRVYDKKVERMLKMSKEELKNIPFEMIESELLGEEFVFYGNVRKEEEDLIMIVKRVEDVDVDKEIKLLKEMED</sequence>
<organism evidence="4 5">
    <name type="scientific">Methanocaldococcus vulcanius (strain ATCC 700851 / DSM 12094 / M7)</name>
    <name type="common">Methanococcus vulcanius</name>
    <dbReference type="NCBI Taxonomy" id="579137"/>
    <lineage>
        <taxon>Archaea</taxon>
        <taxon>Methanobacteriati</taxon>
        <taxon>Methanobacteriota</taxon>
        <taxon>Methanomada group</taxon>
        <taxon>Methanococci</taxon>
        <taxon>Methanococcales</taxon>
        <taxon>Methanocaldococcaceae</taxon>
        <taxon>Methanocaldococcus</taxon>
    </lineage>
</organism>
<evidence type="ECO:0000256" key="1">
    <source>
        <dbReference type="ARBA" id="ARBA00023125"/>
    </source>
</evidence>
<dbReference type="Pfam" id="PF01336">
    <property type="entry name" value="tRNA_anti-codon"/>
    <property type="match status" value="1"/>
</dbReference>
<dbReference type="eggNOG" id="arCOG01510">
    <property type="taxonomic scope" value="Archaea"/>
</dbReference>
<feature type="coiled-coil region" evidence="2">
    <location>
        <begin position="156"/>
        <end position="183"/>
    </location>
</feature>
<accession>C9RHK9</accession>
<dbReference type="GO" id="GO:0000724">
    <property type="term" value="P:double-strand break repair via homologous recombination"/>
    <property type="evidence" value="ECO:0007669"/>
    <property type="project" value="TreeGrafter"/>
</dbReference>
<gene>
    <name evidence="4" type="ordered locus">Metvu_1203</name>
</gene>
<evidence type="ECO:0000313" key="5">
    <source>
        <dbReference type="Proteomes" id="UP000002063"/>
    </source>
</evidence>
<dbReference type="PANTHER" id="PTHR13356">
    <property type="entry name" value="OB FOLD NUCLEIC ACID BINDING PROTEIN-RELATED"/>
    <property type="match status" value="1"/>
</dbReference>
<dbReference type="STRING" id="579137.Metvu_1203"/>
<protein>
    <submittedName>
        <fullName evidence="4">Nucleic acid binding OB-fold tRNA/helicase-type</fullName>
    </submittedName>
</protein>
<dbReference type="HOGENOM" id="CLU_415991_0_0_2"/>
<name>C9RHK9_METVM</name>
<dbReference type="Proteomes" id="UP000002063">
    <property type="component" value="Chromosome"/>
</dbReference>
<keyword evidence="5" id="KW-1185">Reference proteome</keyword>
<reference evidence="4" key="1">
    <citation type="submission" date="2009-10" db="EMBL/GenBank/DDBJ databases">
        <title>Complete sequence of chromosome of Methanocaldococcus vulcanius M7.</title>
        <authorList>
            <consortium name="US DOE Joint Genome Institute"/>
            <person name="Lucas S."/>
            <person name="Copeland A."/>
            <person name="Lapidus A."/>
            <person name="Glavina del Rio T."/>
            <person name="Dalin E."/>
            <person name="Tice H."/>
            <person name="Bruce D."/>
            <person name="Goodwin L."/>
            <person name="Pitluck S."/>
            <person name="Lcollab F.I."/>
            <person name="Brettin T."/>
            <person name="Detter J.C."/>
            <person name="Han C."/>
            <person name="Tapia R."/>
            <person name="Kuske C.R."/>
            <person name="Schmutz J."/>
            <person name="Larimer F."/>
            <person name="Land M."/>
            <person name="Hauser L."/>
            <person name="Kyrpides N."/>
            <person name="Ovchinikova G."/>
            <person name="Sieprawska-Lupa M."/>
            <person name="Whitman W.B."/>
            <person name="Woyke T."/>
        </authorList>
    </citation>
    <scope>NUCLEOTIDE SEQUENCE [LARGE SCALE GENOMIC DNA]</scope>
    <source>
        <strain evidence="4">M7</strain>
    </source>
</reference>
<dbReference type="NCBIfam" id="NF009031">
    <property type="entry name" value="PRK12366.1-2"/>
    <property type="match status" value="1"/>
</dbReference>
<dbReference type="AlphaFoldDB" id="C9RHK9"/>
<dbReference type="CDD" id="cd04491">
    <property type="entry name" value="SoSSB_OBF"/>
    <property type="match status" value="4"/>
</dbReference>
<dbReference type="InterPro" id="IPR051231">
    <property type="entry name" value="SOSS-B"/>
</dbReference>
<dbReference type="Gene3D" id="2.40.50.140">
    <property type="entry name" value="Nucleic acid-binding proteins"/>
    <property type="match status" value="5"/>
</dbReference>
<feature type="coiled-coil region" evidence="2">
    <location>
        <begin position="7"/>
        <end position="38"/>
    </location>
</feature>
<evidence type="ECO:0000259" key="3">
    <source>
        <dbReference type="Pfam" id="PF01336"/>
    </source>
</evidence>
<dbReference type="InterPro" id="IPR004365">
    <property type="entry name" value="NA-bd_OB_tRNA"/>
</dbReference>
<proteinExistence type="predicted"/>